<proteinExistence type="predicted"/>
<gene>
    <name evidence="1" type="ORF">ACFPMF_27620</name>
</gene>
<evidence type="ECO:0000313" key="2">
    <source>
        <dbReference type="Proteomes" id="UP001596106"/>
    </source>
</evidence>
<keyword evidence="2" id="KW-1185">Reference proteome</keyword>
<organism evidence="1 2">
    <name type="scientific">Larkinella bovis</name>
    <dbReference type="NCBI Taxonomy" id="683041"/>
    <lineage>
        <taxon>Bacteria</taxon>
        <taxon>Pseudomonadati</taxon>
        <taxon>Bacteroidota</taxon>
        <taxon>Cytophagia</taxon>
        <taxon>Cytophagales</taxon>
        <taxon>Spirosomataceae</taxon>
        <taxon>Larkinella</taxon>
    </lineage>
</organism>
<evidence type="ECO:0008006" key="3">
    <source>
        <dbReference type="Google" id="ProtNLM"/>
    </source>
</evidence>
<dbReference type="EMBL" id="JBHSMA010000021">
    <property type="protein sequence ID" value="MFC5413122.1"/>
    <property type="molecule type" value="Genomic_DNA"/>
</dbReference>
<dbReference type="Proteomes" id="UP001596106">
    <property type="component" value="Unassembled WGS sequence"/>
</dbReference>
<sequence length="67" mass="7892">MKTMFKTSPTFRQLYDQAKRLKEEREADLMRLKHPDPTLSGEIDELKRTMQLLVDAFRKAVPEGARQ</sequence>
<protein>
    <recommendedName>
        <fullName evidence="3">Lacal_2735 family protein</fullName>
    </recommendedName>
</protein>
<reference evidence="2" key="1">
    <citation type="journal article" date="2019" name="Int. J. Syst. Evol. Microbiol.">
        <title>The Global Catalogue of Microorganisms (GCM) 10K type strain sequencing project: providing services to taxonomists for standard genome sequencing and annotation.</title>
        <authorList>
            <consortium name="The Broad Institute Genomics Platform"/>
            <consortium name="The Broad Institute Genome Sequencing Center for Infectious Disease"/>
            <person name="Wu L."/>
            <person name="Ma J."/>
        </authorList>
    </citation>
    <scope>NUCLEOTIDE SEQUENCE [LARGE SCALE GENOMIC DNA]</scope>
    <source>
        <strain evidence="2">CCUG 55250</strain>
    </source>
</reference>
<name>A0ABW0IPQ2_9BACT</name>
<evidence type="ECO:0000313" key="1">
    <source>
        <dbReference type="EMBL" id="MFC5413122.1"/>
    </source>
</evidence>
<comment type="caution">
    <text evidence="1">The sequence shown here is derived from an EMBL/GenBank/DDBJ whole genome shotgun (WGS) entry which is preliminary data.</text>
</comment>
<accession>A0ABW0IPQ2</accession>